<dbReference type="PANTHER" id="PTHR19303">
    <property type="entry name" value="TRANSPOSON"/>
    <property type="match status" value="1"/>
</dbReference>
<dbReference type="Pfam" id="PF03221">
    <property type="entry name" value="HTH_Tnp_Tc5"/>
    <property type="match status" value="1"/>
</dbReference>
<name>F0WLU2_9STRA</name>
<dbReference type="InterPro" id="IPR036397">
    <property type="entry name" value="RNaseH_sf"/>
</dbReference>
<dbReference type="Gene3D" id="3.30.420.10">
    <property type="entry name" value="Ribonuclease H-like superfamily/Ribonuclease H"/>
    <property type="match status" value="1"/>
</dbReference>
<dbReference type="EMBL" id="FR824193">
    <property type="protein sequence ID" value="CCA22268.1"/>
    <property type="molecule type" value="Genomic_DNA"/>
</dbReference>
<dbReference type="AlphaFoldDB" id="F0WLU2"/>
<dbReference type="SMART" id="SM00674">
    <property type="entry name" value="CENPB"/>
    <property type="match status" value="1"/>
</dbReference>
<feature type="domain" description="HTH CENPB-type" evidence="2">
    <location>
        <begin position="61"/>
        <end position="143"/>
    </location>
</feature>
<dbReference type="InterPro" id="IPR009057">
    <property type="entry name" value="Homeodomain-like_sf"/>
</dbReference>
<reference evidence="3" key="2">
    <citation type="submission" date="2011-02" db="EMBL/GenBank/DDBJ databases">
        <authorList>
            <person name="MacLean D."/>
        </authorList>
    </citation>
    <scope>NUCLEOTIDE SEQUENCE</scope>
</reference>
<dbReference type="Pfam" id="PF03184">
    <property type="entry name" value="DDE_1"/>
    <property type="match status" value="1"/>
</dbReference>
<proteinExistence type="predicted"/>
<dbReference type="Gene3D" id="1.10.10.60">
    <property type="entry name" value="Homeodomain-like"/>
    <property type="match status" value="1"/>
</dbReference>
<gene>
    <name evidence="3" type="primary">AlNc14C148G7455</name>
    <name evidence="3" type="ORF">ALNC14_084110</name>
</gene>
<accession>F0WLU2</accession>
<evidence type="ECO:0000313" key="3">
    <source>
        <dbReference type="EMBL" id="CCA22268.1"/>
    </source>
</evidence>
<sequence length="354" mass="40083">MRVRLTIDQQHTLVQHHANNGTLTLHERGLWVKERFALPRAPSISNLSQLLKRFRAQPCNDANVPASKISLLLDAQLLVWIEECGQRGIYITGHLIRLKAERLQDELVTGSVSLAMRSRLLDLKFLKGWLYNFQRRHNLKSRLEKGRVVLCARIVDYEAKDVYNLDETALYYCKPPNKTIATEPMSGRKSDKKHLTVAVAANADGTEKLPLLFVGSAVKQRCFGRQSGEHHGEWLDELNERMKKEARHILLLLDNASAHCGEKLLSNVEIEMLPPNTTSVLQPMDAGVIACLKAYFHPRQGCHAVDEADSVIDDEVKSTKDIYKVDFLQAMHWCSDAWESVTRSTIANLNIVDS</sequence>
<dbReference type="InterPro" id="IPR004875">
    <property type="entry name" value="DDE_SF_endonuclease_dom"/>
</dbReference>
<dbReference type="InterPro" id="IPR006600">
    <property type="entry name" value="HTH_CenpB_DNA-bd_dom"/>
</dbReference>
<dbReference type="PROSITE" id="PS51253">
    <property type="entry name" value="HTH_CENPB"/>
    <property type="match status" value="1"/>
</dbReference>
<evidence type="ECO:0000256" key="1">
    <source>
        <dbReference type="ARBA" id="ARBA00023125"/>
    </source>
</evidence>
<dbReference type="GO" id="GO:0005634">
    <property type="term" value="C:nucleus"/>
    <property type="evidence" value="ECO:0007669"/>
    <property type="project" value="TreeGrafter"/>
</dbReference>
<organism evidence="3">
    <name type="scientific">Albugo laibachii Nc14</name>
    <dbReference type="NCBI Taxonomy" id="890382"/>
    <lineage>
        <taxon>Eukaryota</taxon>
        <taxon>Sar</taxon>
        <taxon>Stramenopiles</taxon>
        <taxon>Oomycota</taxon>
        <taxon>Peronosporomycetes</taxon>
        <taxon>Albuginales</taxon>
        <taxon>Albuginaceae</taxon>
        <taxon>Albugo</taxon>
    </lineage>
</organism>
<keyword evidence="1" id="KW-0238">DNA-binding</keyword>
<dbReference type="SUPFAM" id="SSF46689">
    <property type="entry name" value="Homeodomain-like"/>
    <property type="match status" value="1"/>
</dbReference>
<dbReference type="GO" id="GO:0003677">
    <property type="term" value="F:DNA binding"/>
    <property type="evidence" value="ECO:0007669"/>
    <property type="project" value="UniProtKB-KW"/>
</dbReference>
<evidence type="ECO:0000259" key="2">
    <source>
        <dbReference type="PROSITE" id="PS51253"/>
    </source>
</evidence>
<protein>
    <submittedName>
        <fullName evidence="3">Uncharacterized protein AlNc14C148G7455</fullName>
    </submittedName>
</protein>
<reference evidence="3" key="1">
    <citation type="journal article" date="2011" name="PLoS Biol.">
        <title>Gene gain and loss during evolution of obligate parasitism in the white rust pathogen of Arabidopsis thaliana.</title>
        <authorList>
            <person name="Kemen E."/>
            <person name="Gardiner A."/>
            <person name="Schultz-Larsen T."/>
            <person name="Kemen A.C."/>
            <person name="Balmuth A.L."/>
            <person name="Robert-Seilaniantz A."/>
            <person name="Bailey K."/>
            <person name="Holub E."/>
            <person name="Studholme D.J."/>
            <person name="Maclean D."/>
            <person name="Jones J.D."/>
        </authorList>
    </citation>
    <scope>NUCLEOTIDE SEQUENCE</scope>
</reference>
<dbReference type="HOGENOM" id="CLU_018294_0_1_1"/>
<dbReference type="PANTHER" id="PTHR19303:SF73">
    <property type="entry name" value="PROTEIN PDC2"/>
    <property type="match status" value="1"/>
</dbReference>
<dbReference type="InterPro" id="IPR050863">
    <property type="entry name" value="CenT-Element_Derived"/>
</dbReference>